<feature type="transmembrane region" description="Helical" evidence="1">
    <location>
        <begin position="25"/>
        <end position="44"/>
    </location>
</feature>
<comment type="caution">
    <text evidence="2">The sequence shown here is derived from an EMBL/GenBank/DDBJ whole genome shotgun (WGS) entry which is preliminary data.</text>
</comment>
<keyword evidence="3" id="KW-1185">Reference proteome</keyword>
<dbReference type="AlphaFoldDB" id="A0A8H6IES6"/>
<feature type="transmembrane region" description="Helical" evidence="1">
    <location>
        <begin position="56"/>
        <end position="75"/>
    </location>
</feature>
<evidence type="ECO:0000313" key="3">
    <source>
        <dbReference type="Proteomes" id="UP000521943"/>
    </source>
</evidence>
<gene>
    <name evidence="2" type="ORF">DFP72DRAFT_570861</name>
</gene>
<dbReference type="EMBL" id="JACGCI010000007">
    <property type="protein sequence ID" value="KAF6762882.1"/>
    <property type="molecule type" value="Genomic_DNA"/>
</dbReference>
<sequence>MSSSASSRVQRQKDLDTAFQVQAEAGVYAALRATGIGIGLAVIAHHTWPAFRRQTIPFKAFLISGFTCAGLVFGAETALLEHETARRVEENAIRRAARIDLARQGLIGTESEIAKWRTEHGQ</sequence>
<keyword evidence="1" id="KW-1133">Transmembrane helix</keyword>
<keyword evidence="1" id="KW-0472">Membrane</keyword>
<dbReference type="Proteomes" id="UP000521943">
    <property type="component" value="Unassembled WGS sequence"/>
</dbReference>
<reference evidence="2 3" key="1">
    <citation type="submission" date="2020-07" db="EMBL/GenBank/DDBJ databases">
        <title>Comparative genomics of pyrophilous fungi reveals a link between fire events and developmental genes.</title>
        <authorList>
            <consortium name="DOE Joint Genome Institute"/>
            <person name="Steindorff A.S."/>
            <person name="Carver A."/>
            <person name="Calhoun S."/>
            <person name="Stillman K."/>
            <person name="Liu H."/>
            <person name="Lipzen A."/>
            <person name="Pangilinan J."/>
            <person name="Labutti K."/>
            <person name="Bruns T.D."/>
            <person name="Grigoriev I.V."/>
        </authorList>
    </citation>
    <scope>NUCLEOTIDE SEQUENCE [LARGE SCALE GENOMIC DNA]</scope>
    <source>
        <strain evidence="2 3">CBS 144469</strain>
    </source>
</reference>
<keyword evidence="1" id="KW-0812">Transmembrane</keyword>
<name>A0A8H6IES6_9AGAR</name>
<protein>
    <submittedName>
        <fullName evidence="2">Uncharacterized protein</fullName>
    </submittedName>
</protein>
<dbReference type="OrthoDB" id="3356019at2759"/>
<proteinExistence type="predicted"/>
<organism evidence="2 3">
    <name type="scientific">Ephemerocybe angulata</name>
    <dbReference type="NCBI Taxonomy" id="980116"/>
    <lineage>
        <taxon>Eukaryota</taxon>
        <taxon>Fungi</taxon>
        <taxon>Dikarya</taxon>
        <taxon>Basidiomycota</taxon>
        <taxon>Agaricomycotina</taxon>
        <taxon>Agaricomycetes</taxon>
        <taxon>Agaricomycetidae</taxon>
        <taxon>Agaricales</taxon>
        <taxon>Agaricineae</taxon>
        <taxon>Psathyrellaceae</taxon>
        <taxon>Ephemerocybe</taxon>
    </lineage>
</organism>
<evidence type="ECO:0000256" key="1">
    <source>
        <dbReference type="SAM" id="Phobius"/>
    </source>
</evidence>
<accession>A0A8H6IES6</accession>
<evidence type="ECO:0000313" key="2">
    <source>
        <dbReference type="EMBL" id="KAF6762882.1"/>
    </source>
</evidence>